<dbReference type="GO" id="GO:0043041">
    <property type="term" value="P:amino acid activation for nonribosomal peptide biosynthetic process"/>
    <property type="evidence" value="ECO:0007669"/>
    <property type="project" value="TreeGrafter"/>
</dbReference>
<dbReference type="SUPFAM" id="SSF52777">
    <property type="entry name" value="CoA-dependent acyltransferases"/>
    <property type="match status" value="2"/>
</dbReference>
<accession>D6AU60</accession>
<reference evidence="5" key="2">
    <citation type="submission" date="2008-12" db="EMBL/GenBank/DDBJ databases">
        <title>Annotation of Streptomyces roseosporus strain NRRL 15998.</title>
        <authorList>
            <consortium name="The Broad Institute Genome Sequencing Platform"/>
            <consortium name="Broad Institute Microbial Sequencing Center"/>
            <person name="Fischbach M."/>
            <person name="Ward D."/>
            <person name="Young S."/>
            <person name="Kodira C.D."/>
            <person name="Zeng Q."/>
            <person name="Koehrsen M."/>
            <person name="Godfrey P."/>
            <person name="Alvarado L."/>
            <person name="Berlin A.M."/>
            <person name="Borenstein D."/>
            <person name="Chen Z."/>
            <person name="Engels R."/>
            <person name="Freedman E."/>
            <person name="Gellesch M."/>
            <person name="Goldberg J."/>
            <person name="Griggs A."/>
            <person name="Gujja S."/>
            <person name="Heiman D.I."/>
            <person name="Hepburn T.A."/>
            <person name="Howarth C."/>
            <person name="Jen D."/>
            <person name="Larson L."/>
            <person name="Lewis B."/>
            <person name="Mehta T."/>
            <person name="Park D."/>
            <person name="Pearson M."/>
            <person name="Roberts A."/>
            <person name="Saif S."/>
            <person name="Shea T.D."/>
            <person name="Shenoy N."/>
            <person name="Sisk P."/>
            <person name="Stolte C."/>
            <person name="Sykes S.N."/>
            <person name="Walk T."/>
            <person name="White J."/>
            <person name="Yandava C."/>
            <person name="Straight P."/>
            <person name="Clardy J."/>
            <person name="Hung D."/>
            <person name="Kolter R."/>
            <person name="Mekalanos J."/>
            <person name="Walker S."/>
            <person name="Walsh C.T."/>
            <person name="Wieland B.L.C."/>
            <person name="Ilzarbe M."/>
            <person name="Galagan J."/>
            <person name="Nusbaum C."/>
            <person name="Birren B."/>
        </authorList>
    </citation>
    <scope>NUCLEOTIDE SEQUENCE [LARGE SCALE GENOMIC DNA]</scope>
    <source>
        <strain evidence="5">NRRL 15998</strain>
    </source>
</reference>
<dbReference type="EMBL" id="DS999644">
    <property type="protein sequence ID" value="EFE78220.2"/>
    <property type="molecule type" value="Genomic_DNA"/>
</dbReference>
<protein>
    <submittedName>
        <fullName evidence="4">Dimodular nonribosomal peptide synthetase</fullName>
    </submittedName>
</protein>
<evidence type="ECO:0000256" key="1">
    <source>
        <dbReference type="SAM" id="MobiDB-lite"/>
    </source>
</evidence>
<dbReference type="PROSITE" id="PS00455">
    <property type="entry name" value="AMP_BINDING"/>
    <property type="match status" value="1"/>
</dbReference>
<dbReference type="Proteomes" id="UP000003986">
    <property type="component" value="Unassembled WGS sequence"/>
</dbReference>
<dbReference type="Gene3D" id="2.30.38.10">
    <property type="entry name" value="Luciferase, Domain 3"/>
    <property type="match status" value="1"/>
</dbReference>
<dbReference type="InterPro" id="IPR020845">
    <property type="entry name" value="AMP-binding_CS"/>
</dbReference>
<dbReference type="GO" id="GO:0031177">
    <property type="term" value="F:phosphopantetheine binding"/>
    <property type="evidence" value="ECO:0007669"/>
    <property type="project" value="TreeGrafter"/>
</dbReference>
<dbReference type="InterPro" id="IPR001242">
    <property type="entry name" value="Condensation_dom"/>
</dbReference>
<dbReference type="PANTHER" id="PTHR45527">
    <property type="entry name" value="NONRIBOSOMAL PEPTIDE SYNTHETASE"/>
    <property type="match status" value="1"/>
</dbReference>
<feature type="domain" description="Condensation" evidence="3">
    <location>
        <begin position="8"/>
        <end position="445"/>
    </location>
</feature>
<dbReference type="GO" id="GO:0047527">
    <property type="term" value="F:2,3-dihydroxybenzoate-serine ligase activity"/>
    <property type="evidence" value="ECO:0007669"/>
    <property type="project" value="TreeGrafter"/>
</dbReference>
<feature type="compositionally biased region" description="Basic residues" evidence="1">
    <location>
        <begin position="874"/>
        <end position="911"/>
    </location>
</feature>
<dbReference type="GO" id="GO:0009239">
    <property type="term" value="P:enterobactin biosynthetic process"/>
    <property type="evidence" value="ECO:0007669"/>
    <property type="project" value="TreeGrafter"/>
</dbReference>
<gene>
    <name evidence="4" type="ORF">SSGG_05587</name>
</gene>
<dbReference type="Pfam" id="PF00501">
    <property type="entry name" value="AMP-binding"/>
    <property type="match status" value="1"/>
</dbReference>
<evidence type="ECO:0000313" key="4">
    <source>
        <dbReference type="EMBL" id="EFE78220.2"/>
    </source>
</evidence>
<organism evidence="4 5">
    <name type="scientific">Streptomyces filamentosus NRRL 15998</name>
    <dbReference type="NCBI Taxonomy" id="457431"/>
    <lineage>
        <taxon>Bacteria</taxon>
        <taxon>Bacillati</taxon>
        <taxon>Actinomycetota</taxon>
        <taxon>Actinomycetes</taxon>
        <taxon>Kitasatosporales</taxon>
        <taxon>Streptomycetaceae</taxon>
        <taxon>Streptomyces</taxon>
    </lineage>
</organism>
<dbReference type="PANTHER" id="PTHR45527:SF1">
    <property type="entry name" value="FATTY ACID SYNTHASE"/>
    <property type="match status" value="1"/>
</dbReference>
<dbReference type="InterPro" id="IPR000873">
    <property type="entry name" value="AMP-dep_synth/lig_dom"/>
</dbReference>
<dbReference type="Pfam" id="PF00668">
    <property type="entry name" value="Condensation"/>
    <property type="match status" value="1"/>
</dbReference>
<feature type="region of interest" description="Disordered" evidence="1">
    <location>
        <begin position="593"/>
        <end position="620"/>
    </location>
</feature>
<dbReference type="AlphaFoldDB" id="D6AU60"/>
<feature type="compositionally biased region" description="Low complexity" evidence="1">
    <location>
        <begin position="954"/>
        <end position="966"/>
    </location>
</feature>
<reference evidence="5" key="1">
    <citation type="submission" date="2008-10" db="EMBL/GenBank/DDBJ databases">
        <authorList>
            <person name="Molnar K."/>
        </authorList>
    </citation>
    <scope>NUCLEOTIDE SEQUENCE [LARGE SCALE GENOMIC DNA]</scope>
    <source>
        <strain evidence="5">NRRL 15998</strain>
    </source>
</reference>
<dbReference type="GO" id="GO:0008610">
    <property type="term" value="P:lipid biosynthetic process"/>
    <property type="evidence" value="ECO:0007669"/>
    <property type="project" value="UniProtKB-ARBA"/>
</dbReference>
<dbReference type="Gene3D" id="3.30.559.30">
    <property type="entry name" value="Nonribosomal peptide synthetase, condensation domain"/>
    <property type="match status" value="1"/>
</dbReference>
<proteinExistence type="predicted"/>
<evidence type="ECO:0000313" key="5">
    <source>
        <dbReference type="Proteomes" id="UP000003986"/>
    </source>
</evidence>
<dbReference type="Gene3D" id="3.40.50.980">
    <property type="match status" value="2"/>
</dbReference>
<dbReference type="GO" id="GO:0005829">
    <property type="term" value="C:cytosol"/>
    <property type="evidence" value="ECO:0007669"/>
    <property type="project" value="TreeGrafter"/>
</dbReference>
<sequence>MSASPDRQLALTSAQTGMWLAQRFAADRLDYSIAQYVEIRGPLDTGLFVRAARRAFDEADAVRVRFVETQDGPVQLLAPDRACAVPVLDFTDRSRPEEAARRWMADELDRPLSLEEGRVLSLALLKVSEETHYWYLRGHHAVLDGYSGSVLVRRAADVHRALVAGDPVPECPYGTIEDLLSHDRDYRESPAFAADRAYWAETLTGHRSPASFGHSGRGRTPGRIRVSAPLEPELIDALRGVAASCGVSLPALFVAVELLHVARLTGERDIVLGLPVTARTKAVRATPGMVSNVVPLRLTVAPDESLSGLLGRIWKAMRRCLAHQRYRFEDIRRDLRLSDAGEPLTGPHVNLQIFDYELDFAGSPASVHNLTNGPVEDLALVVYSGTADAPWRVDLDANAELYAAEDLAVHQEAVLRLMAGLAGAGTDTPVGTLDVLAPEEERRLLTEWNDTAHPFPDTTLPELFEAQAARTPGGDAVVHRGEAISYETLDARADALAHVLRGLGAGPEGVVALAVPRSHELIVSLLAVLKTGAAYLPLDPDHPAERIAAMLADARPAVLVTTTAALGRLPAAQTPPRLLLDDPATLAVLREAPSSRPAGDTAVRPHPRNPANVIYTSGSTGTPKGVVNTHEGLVNRLLWMQDRYGLDATDRVLQKTSCGFDVAGWEFFWPLITGATLVVAEPERHKDPAYLAALIAEQDVTTVHFVPSMLKGFLAEPTTAGCVSLRRVMCSGEALSADLVARFHALLGCELHNLYGPTEAAIDVTAFACDPADASGSAPPIGTPIANTRVYVLNRALRPVPAGVMGELYLAGHRPGARLPRPCPAHRRAVRGMPVRPFGLPHVPHRRPRPLGRLRAARLHGPRRRTGEDPRGPRGARRDRRRPRRPPGRGRGRGRRPRRRPRRHAPRRVRGARLAVPGGPYGTGPAGEGRAVGTALPDHVRHHAGGGLRRGLHRLGQQLRRNTPPP</sequence>
<dbReference type="FunFam" id="3.40.50.980:FF:000001">
    <property type="entry name" value="Non-ribosomal peptide synthetase"/>
    <property type="match status" value="1"/>
</dbReference>
<dbReference type="Gene3D" id="3.30.559.10">
    <property type="entry name" value="Chloramphenicol acetyltransferase-like domain"/>
    <property type="match status" value="1"/>
</dbReference>
<evidence type="ECO:0000259" key="2">
    <source>
        <dbReference type="Pfam" id="PF00501"/>
    </source>
</evidence>
<feature type="region of interest" description="Disordered" evidence="1">
    <location>
        <begin position="834"/>
        <end position="966"/>
    </location>
</feature>
<feature type="compositionally biased region" description="Basic residues" evidence="1">
    <location>
        <begin position="843"/>
        <end position="864"/>
    </location>
</feature>
<feature type="domain" description="AMP-dependent synthetase/ligase" evidence="2">
    <location>
        <begin position="464"/>
        <end position="813"/>
    </location>
</feature>
<evidence type="ECO:0000259" key="3">
    <source>
        <dbReference type="Pfam" id="PF00668"/>
    </source>
</evidence>
<name>D6AU60_STRFL</name>
<dbReference type="FunFam" id="3.40.50.980:FF:000002">
    <property type="entry name" value="Enterobactin synthetase component F"/>
    <property type="match status" value="1"/>
</dbReference>
<dbReference type="InterPro" id="IPR023213">
    <property type="entry name" value="CAT-like_dom_sf"/>
</dbReference>
<dbReference type="SUPFAM" id="SSF56801">
    <property type="entry name" value="Acetyl-CoA synthetase-like"/>
    <property type="match status" value="1"/>
</dbReference>
<dbReference type="GO" id="GO:0009366">
    <property type="term" value="C:enterobactin synthetase complex"/>
    <property type="evidence" value="ECO:0007669"/>
    <property type="project" value="TreeGrafter"/>
</dbReference>